<accession>A0AAV4UFW5</accession>
<evidence type="ECO:0000313" key="2">
    <source>
        <dbReference type="Proteomes" id="UP001054837"/>
    </source>
</evidence>
<reference evidence="1 2" key="1">
    <citation type="submission" date="2021-06" db="EMBL/GenBank/DDBJ databases">
        <title>Caerostris darwini draft genome.</title>
        <authorList>
            <person name="Kono N."/>
            <person name="Arakawa K."/>
        </authorList>
    </citation>
    <scope>NUCLEOTIDE SEQUENCE [LARGE SCALE GENOMIC DNA]</scope>
</reference>
<keyword evidence="2" id="KW-1185">Reference proteome</keyword>
<organism evidence="1 2">
    <name type="scientific">Caerostris darwini</name>
    <dbReference type="NCBI Taxonomy" id="1538125"/>
    <lineage>
        <taxon>Eukaryota</taxon>
        <taxon>Metazoa</taxon>
        <taxon>Ecdysozoa</taxon>
        <taxon>Arthropoda</taxon>
        <taxon>Chelicerata</taxon>
        <taxon>Arachnida</taxon>
        <taxon>Araneae</taxon>
        <taxon>Araneomorphae</taxon>
        <taxon>Entelegynae</taxon>
        <taxon>Araneoidea</taxon>
        <taxon>Araneidae</taxon>
        <taxon>Caerostris</taxon>
    </lineage>
</organism>
<sequence length="130" mass="14786">MGEGGIKKRHALCECCHGRLTRLQHEGGEKNYVSNPFLQISSTQIRVLARRRRCAAKETAKKRKQDKAFCARERTSHLRSFRTPVASLYTPNDVTDTLCEMFCRTAFISPDEPRPNPAPFVAAFSSRMLQ</sequence>
<dbReference type="Proteomes" id="UP001054837">
    <property type="component" value="Unassembled WGS sequence"/>
</dbReference>
<dbReference type="AlphaFoldDB" id="A0AAV4UFW5"/>
<protein>
    <submittedName>
        <fullName evidence="1">Uncharacterized protein</fullName>
    </submittedName>
</protein>
<proteinExistence type="predicted"/>
<name>A0AAV4UFW5_9ARAC</name>
<gene>
    <name evidence="1" type="ORF">CDAR_98491</name>
</gene>
<evidence type="ECO:0000313" key="1">
    <source>
        <dbReference type="EMBL" id="GIY56646.1"/>
    </source>
</evidence>
<dbReference type="EMBL" id="BPLQ01011207">
    <property type="protein sequence ID" value="GIY56646.1"/>
    <property type="molecule type" value="Genomic_DNA"/>
</dbReference>
<comment type="caution">
    <text evidence="1">The sequence shown here is derived from an EMBL/GenBank/DDBJ whole genome shotgun (WGS) entry which is preliminary data.</text>
</comment>